<comment type="caution">
    <text evidence="1">The sequence shown here is derived from an EMBL/GenBank/DDBJ whole genome shotgun (WGS) entry which is preliminary data.</text>
</comment>
<evidence type="ECO:0000313" key="1">
    <source>
        <dbReference type="EMBL" id="GFN77235.1"/>
    </source>
</evidence>
<proteinExistence type="predicted"/>
<protein>
    <submittedName>
        <fullName evidence="1">Uncharacterized protein</fullName>
    </submittedName>
</protein>
<accession>A0AAV3Y299</accession>
<sequence>MQDHYPEFYNKNCNVYKLKDKLVKHFKLRISFWHRYPGTNDLVYSDGISTGQAVGVAFENATSEERSVTEAAMVIRRAVLDGYNESQWLP</sequence>
<organism evidence="1 2">
    <name type="scientific">Plakobranchus ocellatus</name>
    <dbReference type="NCBI Taxonomy" id="259542"/>
    <lineage>
        <taxon>Eukaryota</taxon>
        <taxon>Metazoa</taxon>
        <taxon>Spiralia</taxon>
        <taxon>Lophotrochozoa</taxon>
        <taxon>Mollusca</taxon>
        <taxon>Gastropoda</taxon>
        <taxon>Heterobranchia</taxon>
        <taxon>Euthyneura</taxon>
        <taxon>Panpulmonata</taxon>
        <taxon>Sacoglossa</taxon>
        <taxon>Placobranchoidea</taxon>
        <taxon>Plakobranchidae</taxon>
        <taxon>Plakobranchus</taxon>
    </lineage>
</organism>
<keyword evidence="2" id="KW-1185">Reference proteome</keyword>
<evidence type="ECO:0000313" key="2">
    <source>
        <dbReference type="Proteomes" id="UP000735302"/>
    </source>
</evidence>
<name>A0AAV3Y299_9GAST</name>
<dbReference type="AlphaFoldDB" id="A0AAV3Y299"/>
<reference evidence="1 2" key="1">
    <citation type="journal article" date="2021" name="Elife">
        <title>Chloroplast acquisition without the gene transfer in kleptoplastic sea slugs, Plakobranchus ocellatus.</title>
        <authorList>
            <person name="Maeda T."/>
            <person name="Takahashi S."/>
            <person name="Yoshida T."/>
            <person name="Shimamura S."/>
            <person name="Takaki Y."/>
            <person name="Nagai Y."/>
            <person name="Toyoda A."/>
            <person name="Suzuki Y."/>
            <person name="Arimoto A."/>
            <person name="Ishii H."/>
            <person name="Satoh N."/>
            <person name="Nishiyama T."/>
            <person name="Hasebe M."/>
            <person name="Maruyama T."/>
            <person name="Minagawa J."/>
            <person name="Obokata J."/>
            <person name="Shigenobu S."/>
        </authorList>
    </citation>
    <scope>NUCLEOTIDE SEQUENCE [LARGE SCALE GENOMIC DNA]</scope>
</reference>
<dbReference type="Proteomes" id="UP000735302">
    <property type="component" value="Unassembled WGS sequence"/>
</dbReference>
<gene>
    <name evidence="1" type="ORF">PoB_000374100</name>
</gene>
<dbReference type="EMBL" id="BLXT01000445">
    <property type="protein sequence ID" value="GFN77235.1"/>
    <property type="molecule type" value="Genomic_DNA"/>
</dbReference>